<dbReference type="InterPro" id="IPR051702">
    <property type="entry name" value="SH3_domain_YSC84-like"/>
</dbReference>
<dbReference type="PANTHER" id="PTHR15629">
    <property type="entry name" value="SH3YL1 PROTEIN"/>
    <property type="match status" value="1"/>
</dbReference>
<organism evidence="5 6">
    <name type="scientific">Caulochytrium protostelioides</name>
    <dbReference type="NCBI Taxonomy" id="1555241"/>
    <lineage>
        <taxon>Eukaryota</taxon>
        <taxon>Fungi</taxon>
        <taxon>Fungi incertae sedis</taxon>
        <taxon>Chytridiomycota</taxon>
        <taxon>Chytridiomycota incertae sedis</taxon>
        <taxon>Chytridiomycetes</taxon>
        <taxon>Caulochytriales</taxon>
        <taxon>Caulochytriaceae</taxon>
        <taxon>Caulochytrium</taxon>
    </lineage>
</organism>
<dbReference type="PANTHER" id="PTHR15629:SF2">
    <property type="entry name" value="SH3 DOMAIN-CONTAINING YSC84-LIKE PROTEIN 1"/>
    <property type="match status" value="1"/>
</dbReference>
<dbReference type="EMBL" id="ML014117">
    <property type="protein sequence ID" value="RKP03876.1"/>
    <property type="molecule type" value="Genomic_DNA"/>
</dbReference>
<evidence type="ECO:0000256" key="3">
    <source>
        <dbReference type="SAM" id="MobiDB-lite"/>
    </source>
</evidence>
<dbReference type="Pfam" id="PF04366">
    <property type="entry name" value="Ysc84"/>
    <property type="match status" value="1"/>
</dbReference>
<keyword evidence="1 2" id="KW-0728">SH3 domain</keyword>
<evidence type="ECO:0000259" key="4">
    <source>
        <dbReference type="PROSITE" id="PS50002"/>
    </source>
</evidence>
<evidence type="ECO:0000256" key="2">
    <source>
        <dbReference type="PROSITE-ProRule" id="PRU00192"/>
    </source>
</evidence>
<evidence type="ECO:0000313" key="5">
    <source>
        <dbReference type="EMBL" id="RKP03876.1"/>
    </source>
</evidence>
<dbReference type="PRINTS" id="PR00452">
    <property type="entry name" value="SH3DOMAIN"/>
</dbReference>
<reference evidence="6" key="1">
    <citation type="journal article" date="2018" name="Nat. Microbiol.">
        <title>Leveraging single-cell genomics to expand the fungal tree of life.</title>
        <authorList>
            <person name="Ahrendt S.R."/>
            <person name="Quandt C.A."/>
            <person name="Ciobanu D."/>
            <person name="Clum A."/>
            <person name="Salamov A."/>
            <person name="Andreopoulos B."/>
            <person name="Cheng J.F."/>
            <person name="Woyke T."/>
            <person name="Pelin A."/>
            <person name="Henrissat B."/>
            <person name="Reynolds N.K."/>
            <person name="Benny G.L."/>
            <person name="Smith M.E."/>
            <person name="James T.Y."/>
            <person name="Grigoriev I.V."/>
        </authorList>
    </citation>
    <scope>NUCLEOTIDE SEQUENCE [LARGE SCALE GENOMIC DNA]</scope>
    <source>
        <strain evidence="6">ATCC 52028</strain>
    </source>
</reference>
<dbReference type="GO" id="GO:0035091">
    <property type="term" value="F:phosphatidylinositol binding"/>
    <property type="evidence" value="ECO:0007669"/>
    <property type="project" value="TreeGrafter"/>
</dbReference>
<dbReference type="InterPro" id="IPR001452">
    <property type="entry name" value="SH3_domain"/>
</dbReference>
<evidence type="ECO:0000313" key="6">
    <source>
        <dbReference type="Proteomes" id="UP000274922"/>
    </source>
</evidence>
<dbReference type="SMART" id="SM00326">
    <property type="entry name" value="SH3"/>
    <property type="match status" value="1"/>
</dbReference>
<sequence length="403" mass="42284">MDTDASSAAGRRSSLEPAKHTLRTFSQRIQGLANTAGAGGRWATHSPLPGNVDREVERATSILRSFIAPAISSPENALIPNELLARAKGIAVITFLKAGALWSGRVGNGVVIARRRADTYTHGENAWSCPAGLSVAGVGFGAQIGATLTDVVFLLMKDSAVRAMSRAGNITLGAQVAVAAGPIGRSGDVASAILNPAPMYSYSKSKGAFAGISLEGTILMARPEFNRAIAGEYAPANGEVTPSMLLSGQIPAPPQCAPLFAVLHERFNAMSHMGVAPVNSRYISPTSTCTVGGAAFPAAPAAEPMSSRRASSAIAEKQRMLFGSGAATSPVPSSSFQPSPAKSMEERARALFDYQGERASDLSFRRGDVLTILRRTDDVNDWWRGRTVDGREGDVPGNYLELI</sequence>
<protein>
    <recommendedName>
        <fullName evidence="4">SH3 domain-containing protein</fullName>
    </recommendedName>
</protein>
<dbReference type="Gene3D" id="2.30.30.40">
    <property type="entry name" value="SH3 Domains"/>
    <property type="match status" value="1"/>
</dbReference>
<dbReference type="CDD" id="cd00174">
    <property type="entry name" value="SH3"/>
    <property type="match status" value="1"/>
</dbReference>
<keyword evidence="6" id="KW-1185">Reference proteome</keyword>
<feature type="domain" description="SH3" evidence="4">
    <location>
        <begin position="343"/>
        <end position="403"/>
    </location>
</feature>
<dbReference type="Proteomes" id="UP000274922">
    <property type="component" value="Unassembled WGS sequence"/>
</dbReference>
<dbReference type="InterPro" id="IPR007461">
    <property type="entry name" value="Ysc84_actin-binding"/>
</dbReference>
<dbReference type="AlphaFoldDB" id="A0A4P9XEA5"/>
<feature type="region of interest" description="Disordered" evidence="3">
    <location>
        <begin position="1"/>
        <end position="20"/>
    </location>
</feature>
<dbReference type="Pfam" id="PF00018">
    <property type="entry name" value="SH3_1"/>
    <property type="match status" value="1"/>
</dbReference>
<proteinExistence type="predicted"/>
<dbReference type="OrthoDB" id="443981at2759"/>
<dbReference type="STRING" id="1555241.A0A4P9XEA5"/>
<dbReference type="InterPro" id="IPR036028">
    <property type="entry name" value="SH3-like_dom_sf"/>
</dbReference>
<gene>
    <name evidence="5" type="ORF">CXG81DRAFT_9024</name>
</gene>
<accession>A0A4P9XEA5</accession>
<dbReference type="PROSITE" id="PS50002">
    <property type="entry name" value="SH3"/>
    <property type="match status" value="1"/>
</dbReference>
<name>A0A4P9XEA5_9FUNG</name>
<dbReference type="SUPFAM" id="SSF50044">
    <property type="entry name" value="SH3-domain"/>
    <property type="match status" value="1"/>
</dbReference>
<evidence type="ECO:0000256" key="1">
    <source>
        <dbReference type="ARBA" id="ARBA00022443"/>
    </source>
</evidence>